<evidence type="ECO:0000256" key="3">
    <source>
        <dbReference type="ARBA" id="ARBA00022989"/>
    </source>
</evidence>
<dbReference type="RefSeq" id="XP_004997894.1">
    <property type="nucleotide sequence ID" value="XM_004997837.1"/>
</dbReference>
<dbReference type="InParanoid" id="F2TZB4"/>
<evidence type="ECO:0000256" key="1">
    <source>
        <dbReference type="ARBA" id="ARBA00004141"/>
    </source>
</evidence>
<dbReference type="GO" id="GO:0004930">
    <property type="term" value="F:G protein-coupled receptor activity"/>
    <property type="evidence" value="ECO:0007669"/>
    <property type="project" value="TreeGrafter"/>
</dbReference>
<keyword evidence="4 6" id="KW-0472">Membrane</keyword>
<gene>
    <name evidence="7" type="ORF">PTSG_01912</name>
</gene>
<feature type="transmembrane region" description="Helical" evidence="6">
    <location>
        <begin position="206"/>
        <end position="224"/>
    </location>
</feature>
<keyword evidence="2 6" id="KW-0812">Transmembrane</keyword>
<dbReference type="EMBL" id="GL832957">
    <property type="protein sequence ID" value="EGD78938.1"/>
    <property type="molecule type" value="Genomic_DNA"/>
</dbReference>
<dbReference type="GeneID" id="16078489"/>
<proteinExistence type="predicted"/>
<organism evidence="8">
    <name type="scientific">Salpingoeca rosetta (strain ATCC 50818 / BSB-021)</name>
    <dbReference type="NCBI Taxonomy" id="946362"/>
    <lineage>
        <taxon>Eukaryota</taxon>
        <taxon>Choanoflagellata</taxon>
        <taxon>Craspedida</taxon>
        <taxon>Salpingoecidae</taxon>
        <taxon>Salpingoeca</taxon>
    </lineage>
</organism>
<protein>
    <recommendedName>
        <fullName evidence="9">G-protein coupled receptors family 2 profile 2 domain-containing protein</fullName>
    </recommendedName>
</protein>
<dbReference type="PANTHER" id="PTHR23112">
    <property type="entry name" value="G PROTEIN-COUPLED RECEPTOR 157-RELATED"/>
    <property type="match status" value="1"/>
</dbReference>
<dbReference type="Gene3D" id="1.20.1070.10">
    <property type="entry name" value="Rhodopsin 7-helix transmembrane proteins"/>
    <property type="match status" value="1"/>
</dbReference>
<dbReference type="GO" id="GO:0005886">
    <property type="term" value="C:plasma membrane"/>
    <property type="evidence" value="ECO:0007669"/>
    <property type="project" value="TreeGrafter"/>
</dbReference>
<feature type="transmembrane region" description="Helical" evidence="6">
    <location>
        <begin position="244"/>
        <end position="267"/>
    </location>
</feature>
<keyword evidence="3 6" id="KW-1133">Transmembrane helix</keyword>
<comment type="subcellular location">
    <subcellularLocation>
        <location evidence="1">Membrane</location>
        <topology evidence="1">Multi-pass membrane protein</topology>
    </subcellularLocation>
</comment>
<evidence type="ECO:0000313" key="8">
    <source>
        <dbReference type="Proteomes" id="UP000007799"/>
    </source>
</evidence>
<evidence type="ECO:0000256" key="6">
    <source>
        <dbReference type="SAM" id="Phobius"/>
    </source>
</evidence>
<dbReference type="PANTHER" id="PTHR23112:SF0">
    <property type="entry name" value="TRANSMEMBRANE PROTEIN 116"/>
    <property type="match status" value="1"/>
</dbReference>
<evidence type="ECO:0008006" key="9">
    <source>
        <dbReference type="Google" id="ProtNLM"/>
    </source>
</evidence>
<dbReference type="Proteomes" id="UP000007799">
    <property type="component" value="Unassembled WGS sequence"/>
</dbReference>
<dbReference type="AlphaFoldDB" id="F2TZB4"/>
<accession>F2TZB4</accession>
<evidence type="ECO:0000256" key="4">
    <source>
        <dbReference type="ARBA" id="ARBA00023136"/>
    </source>
</evidence>
<name>F2TZB4_SALR5</name>
<feature type="region of interest" description="Disordered" evidence="5">
    <location>
        <begin position="335"/>
        <end position="366"/>
    </location>
</feature>
<dbReference type="KEGG" id="sre:PTSG_01912"/>
<evidence type="ECO:0000256" key="2">
    <source>
        <dbReference type="ARBA" id="ARBA00022692"/>
    </source>
</evidence>
<feature type="transmembrane region" description="Helical" evidence="6">
    <location>
        <begin position="121"/>
        <end position="140"/>
    </location>
</feature>
<feature type="transmembrane region" description="Helical" evidence="6">
    <location>
        <begin position="6"/>
        <end position="31"/>
    </location>
</feature>
<feature type="transmembrane region" description="Helical" evidence="6">
    <location>
        <begin position="43"/>
        <end position="66"/>
    </location>
</feature>
<keyword evidence="8" id="KW-1185">Reference proteome</keyword>
<sequence length="366" mass="40490">MGVGNFHVFELLAGCVGVVGALLVVGTFWLLPKFREHPAELILFVSICDLFLSLKFLVRGAAWLAPGPSYEDARSFHLFNDGCTSSIVWSAVFETASISWNAIWCLHLMYQTRFPDRDASVLVKFYHVYVWAMVAANIAIQLTTSDRGTSSSANGYHYCSLLPHTVHNTAIMFDFVVSMASVGVALCSLVYTWIRLGCGVSKEVHALALRHYAFCLIFIFLWTAEKSFVVWRVSSNFHTAVGVLWQAQGFFVALIRLSEPGLLRALLRRFRCRNSGIGDYGDADSSDDDDDDDMAARQLLLAPWSGLHICEQSEPTQGTWGASSSIRAELAVTDSLGPVNARRPPPAAPSRYKGPSSPRKQYYGDL</sequence>
<dbReference type="GO" id="GO:0007189">
    <property type="term" value="P:adenylate cyclase-activating G protein-coupled receptor signaling pathway"/>
    <property type="evidence" value="ECO:0007669"/>
    <property type="project" value="TreeGrafter"/>
</dbReference>
<reference evidence="7" key="1">
    <citation type="submission" date="2009-08" db="EMBL/GenBank/DDBJ databases">
        <title>Annotation of Salpingoeca rosetta.</title>
        <authorList>
            <consortium name="The Broad Institute Genome Sequencing Platform"/>
            <person name="Russ C."/>
            <person name="Cuomo C."/>
            <person name="Burger G."/>
            <person name="Gray M.W."/>
            <person name="Holland P.W.H."/>
            <person name="King N."/>
            <person name="Lang F.B.F."/>
            <person name="Roger A.J."/>
            <person name="Ruiz-Trillo I."/>
            <person name="Young S.K."/>
            <person name="Zeng Q."/>
            <person name="Gargeya S."/>
            <person name="Alvarado L."/>
            <person name="Berlin A."/>
            <person name="Chapman S.B."/>
            <person name="Chen Z."/>
            <person name="Freedman E."/>
            <person name="Gellesch M."/>
            <person name="Goldberg J."/>
            <person name="Griggs A."/>
            <person name="Gujja S."/>
            <person name="Heilman E."/>
            <person name="Heiman D."/>
            <person name="Howarth C."/>
            <person name="Mehta T."/>
            <person name="Neiman D."/>
            <person name="Pearson M."/>
            <person name="Roberts A."/>
            <person name="Saif S."/>
            <person name="Shea T."/>
            <person name="Shenoy N."/>
            <person name="Sisk P."/>
            <person name="Stolte C."/>
            <person name="Sykes S."/>
            <person name="White J."/>
            <person name="Yandava C."/>
            <person name="Haas B."/>
            <person name="Nusbaum C."/>
            <person name="Birren B."/>
        </authorList>
    </citation>
    <scope>NUCLEOTIDE SEQUENCE [LARGE SCALE GENOMIC DNA]</scope>
    <source>
        <strain evidence="7">ATCC 50818</strain>
    </source>
</reference>
<feature type="transmembrane region" description="Helical" evidence="6">
    <location>
        <begin position="86"/>
        <end position="109"/>
    </location>
</feature>
<evidence type="ECO:0000256" key="5">
    <source>
        <dbReference type="SAM" id="MobiDB-lite"/>
    </source>
</evidence>
<evidence type="ECO:0000313" key="7">
    <source>
        <dbReference type="EMBL" id="EGD78938.1"/>
    </source>
</evidence>
<feature type="transmembrane region" description="Helical" evidence="6">
    <location>
        <begin position="170"/>
        <end position="194"/>
    </location>
</feature>